<dbReference type="Proteomes" id="UP001652661">
    <property type="component" value="Chromosome 3R"/>
</dbReference>
<proteinExistence type="predicted"/>
<evidence type="ECO:0000313" key="1">
    <source>
        <dbReference type="Proteomes" id="UP001652661"/>
    </source>
</evidence>
<reference evidence="2" key="1">
    <citation type="submission" date="2025-08" db="UniProtKB">
        <authorList>
            <consortium name="RefSeq"/>
        </authorList>
    </citation>
    <scope>IDENTIFICATION</scope>
    <source>
        <strain evidence="2">14028-0561.14</strain>
        <tissue evidence="2">Whole fly</tissue>
    </source>
</reference>
<sequence>MYDGVLRLPLPPGCEVVGFADDNALVTVEKHLTEGVLISIRKIVKKVSFRVGSTIIESTPVIKYLGVMNDHRLNFKTHLENAAAKASKPTAAISRMMANNRGPKQHSKRLIATVVTSTILYAAPIWAEAMQR</sequence>
<accession>A0ABM3C8P2</accession>
<evidence type="ECO:0008006" key="3">
    <source>
        <dbReference type="Google" id="ProtNLM"/>
    </source>
</evidence>
<dbReference type="RefSeq" id="XP_041633456.1">
    <property type="nucleotide sequence ID" value="XM_041777522.1"/>
</dbReference>
<keyword evidence="1" id="KW-1185">Reference proteome</keyword>
<organism evidence="1 2">
    <name type="scientific">Drosophila kikkawai</name>
    <name type="common">Fruit fly</name>
    <dbReference type="NCBI Taxonomy" id="30033"/>
    <lineage>
        <taxon>Eukaryota</taxon>
        <taxon>Metazoa</taxon>
        <taxon>Ecdysozoa</taxon>
        <taxon>Arthropoda</taxon>
        <taxon>Hexapoda</taxon>
        <taxon>Insecta</taxon>
        <taxon>Pterygota</taxon>
        <taxon>Neoptera</taxon>
        <taxon>Endopterygota</taxon>
        <taxon>Diptera</taxon>
        <taxon>Brachycera</taxon>
        <taxon>Muscomorpha</taxon>
        <taxon>Ephydroidea</taxon>
        <taxon>Drosophilidae</taxon>
        <taxon>Drosophila</taxon>
        <taxon>Sophophora</taxon>
    </lineage>
</organism>
<name>A0ABM3C8P2_DROKI</name>
<gene>
    <name evidence="2" type="primary">LOC121503260</name>
</gene>
<evidence type="ECO:0000313" key="2">
    <source>
        <dbReference type="RefSeq" id="XP_041633456.1"/>
    </source>
</evidence>
<dbReference type="GeneID" id="121503260"/>
<protein>
    <recommendedName>
        <fullName evidence="3">Reverse transcriptase domain-containing protein</fullName>
    </recommendedName>
</protein>